<evidence type="ECO:0000313" key="2">
    <source>
        <dbReference type="Proteomes" id="UP001057375"/>
    </source>
</evidence>
<evidence type="ECO:0000313" key="1">
    <source>
        <dbReference type="EMBL" id="GKT13225.1"/>
    </source>
</evidence>
<dbReference type="Proteomes" id="UP001057375">
    <property type="component" value="Unassembled WGS sequence"/>
</dbReference>
<keyword evidence="2" id="KW-1185">Reference proteome</keyword>
<proteinExistence type="predicted"/>
<protein>
    <submittedName>
        <fullName evidence="1">Radical SAM protein</fullName>
    </submittedName>
</protein>
<sequence length="111" mass="13058">LQTDGFEVFDAYHELDEKFDKSYQWCPYQQILPVIGADQQVYSCQDKAYNLNCGSLGSIKDVRFKDFWFNNRDKFFKINPTKDCNHHCVSNGKNMLIHDYLNANPDHLPFV</sequence>
<organism evidence="1 2">
    <name type="scientific">Aduncisulcus paluster</name>
    <dbReference type="NCBI Taxonomy" id="2918883"/>
    <lineage>
        <taxon>Eukaryota</taxon>
        <taxon>Metamonada</taxon>
        <taxon>Carpediemonas-like organisms</taxon>
        <taxon>Aduncisulcus</taxon>
    </lineage>
</organism>
<comment type="caution">
    <text evidence="1">The sequence shown here is derived from an EMBL/GenBank/DDBJ whole genome shotgun (WGS) entry which is preliminary data.</text>
</comment>
<reference evidence="1" key="1">
    <citation type="submission" date="2022-03" db="EMBL/GenBank/DDBJ databases">
        <title>Draft genome sequence of Aduncisulcus paluster, a free-living microaerophilic Fornicata.</title>
        <authorList>
            <person name="Yuyama I."/>
            <person name="Kume K."/>
            <person name="Tamura T."/>
            <person name="Inagaki Y."/>
            <person name="Hashimoto T."/>
        </authorList>
    </citation>
    <scope>NUCLEOTIDE SEQUENCE</scope>
    <source>
        <strain evidence="1">NY0171</strain>
    </source>
</reference>
<accession>A0ABQ5JQJ4</accession>
<name>A0ABQ5JQJ4_9EUKA</name>
<gene>
    <name evidence="1" type="ORF">ADUPG1_003950</name>
</gene>
<feature type="non-terminal residue" evidence="1">
    <location>
        <position position="1"/>
    </location>
</feature>
<dbReference type="EMBL" id="BQXS01005614">
    <property type="protein sequence ID" value="GKT13225.1"/>
    <property type="molecule type" value="Genomic_DNA"/>
</dbReference>